<dbReference type="Proteomes" id="UP000054324">
    <property type="component" value="Unassembled WGS sequence"/>
</dbReference>
<keyword evidence="2" id="KW-1185">Reference proteome</keyword>
<name>A0A074ZA53_OPIVI</name>
<sequence length="123" mass="13748">MWHTPIFSEQLLVCVRLEVKVPKNGPFHANCESETTTHKVDENSSTAHDRLRPSTLGSSASLHWSCFVKPCLVSSANAPAFRTCRTNGDLGGNRMCCTRPPDVSVATIFEISRYMCIFVMYYS</sequence>
<reference evidence="1 2" key="1">
    <citation type="submission" date="2013-11" db="EMBL/GenBank/DDBJ databases">
        <title>Opisthorchis viverrini - life in the bile duct.</title>
        <authorList>
            <person name="Young N.D."/>
            <person name="Nagarajan N."/>
            <person name="Lin S.J."/>
            <person name="Korhonen P.K."/>
            <person name="Jex A.R."/>
            <person name="Hall R.S."/>
            <person name="Safavi-Hemami H."/>
            <person name="Kaewkong W."/>
            <person name="Bertrand D."/>
            <person name="Gao S."/>
            <person name="Seet Q."/>
            <person name="Wongkham S."/>
            <person name="Teh B.T."/>
            <person name="Wongkham C."/>
            <person name="Intapan P.M."/>
            <person name="Maleewong W."/>
            <person name="Yang X."/>
            <person name="Hu M."/>
            <person name="Wang Z."/>
            <person name="Hofmann A."/>
            <person name="Sternberg P.W."/>
            <person name="Tan P."/>
            <person name="Wang J."/>
            <person name="Gasser R.B."/>
        </authorList>
    </citation>
    <scope>NUCLEOTIDE SEQUENCE [LARGE SCALE GENOMIC DNA]</scope>
</reference>
<organism evidence="1 2">
    <name type="scientific">Opisthorchis viverrini</name>
    <name type="common">Southeast Asian liver fluke</name>
    <dbReference type="NCBI Taxonomy" id="6198"/>
    <lineage>
        <taxon>Eukaryota</taxon>
        <taxon>Metazoa</taxon>
        <taxon>Spiralia</taxon>
        <taxon>Lophotrochozoa</taxon>
        <taxon>Platyhelminthes</taxon>
        <taxon>Trematoda</taxon>
        <taxon>Digenea</taxon>
        <taxon>Opisthorchiida</taxon>
        <taxon>Opisthorchiata</taxon>
        <taxon>Opisthorchiidae</taxon>
        <taxon>Opisthorchis</taxon>
    </lineage>
</organism>
<protein>
    <submittedName>
        <fullName evidence="1">Uncharacterized protein</fullName>
    </submittedName>
</protein>
<dbReference type="KEGG" id="ovi:T265_08252"/>
<dbReference type="RefSeq" id="XP_009172263.1">
    <property type="nucleotide sequence ID" value="XM_009173999.1"/>
</dbReference>
<gene>
    <name evidence="1" type="ORF">T265_08252</name>
</gene>
<dbReference type="CTD" id="20322431"/>
<proteinExistence type="predicted"/>
<evidence type="ECO:0000313" key="1">
    <source>
        <dbReference type="EMBL" id="KER24008.1"/>
    </source>
</evidence>
<dbReference type="AlphaFoldDB" id="A0A074ZA53"/>
<evidence type="ECO:0000313" key="2">
    <source>
        <dbReference type="Proteomes" id="UP000054324"/>
    </source>
</evidence>
<dbReference type="EMBL" id="KL596827">
    <property type="protein sequence ID" value="KER24008.1"/>
    <property type="molecule type" value="Genomic_DNA"/>
</dbReference>
<dbReference type="GeneID" id="20322431"/>
<accession>A0A074ZA53</accession>